<dbReference type="Gene3D" id="3.40.50.10660">
    <property type="entry name" value="PrpR receptor domain-like"/>
    <property type="match status" value="1"/>
</dbReference>
<dbReference type="InterPro" id="IPR027417">
    <property type="entry name" value="P-loop_NTPase"/>
</dbReference>
<dbReference type="SMART" id="SM00091">
    <property type="entry name" value="PAS"/>
    <property type="match status" value="1"/>
</dbReference>
<gene>
    <name evidence="2" type="ORF">HMPREF1250_0062</name>
</gene>
<dbReference type="GO" id="GO:0006355">
    <property type="term" value="P:regulation of DNA-templated transcription"/>
    <property type="evidence" value="ECO:0007669"/>
    <property type="project" value="InterPro"/>
</dbReference>
<dbReference type="CDD" id="cd00130">
    <property type="entry name" value="PAS"/>
    <property type="match status" value="1"/>
</dbReference>
<dbReference type="Pfam" id="PF06506">
    <property type="entry name" value="PrpR_N"/>
    <property type="match status" value="1"/>
</dbReference>
<accession>U7UHF3</accession>
<dbReference type="RefSeq" id="WP_023054272.1">
    <property type="nucleotide sequence ID" value="NZ_AWXA01000050.1"/>
</dbReference>
<organism evidence="2 3">
    <name type="scientific">Megasphaera vaginalis</name>
    <name type="common">ex Srinivasan et al. 2021</name>
    <dbReference type="NCBI Taxonomy" id="1111454"/>
    <lineage>
        <taxon>Bacteria</taxon>
        <taxon>Bacillati</taxon>
        <taxon>Bacillota</taxon>
        <taxon>Negativicutes</taxon>
        <taxon>Veillonellales</taxon>
        <taxon>Veillonellaceae</taxon>
        <taxon>Megasphaera</taxon>
    </lineage>
</organism>
<dbReference type="GO" id="GO:0003677">
    <property type="term" value="F:DNA binding"/>
    <property type="evidence" value="ECO:0007669"/>
    <property type="project" value="InterPro"/>
</dbReference>
<evidence type="ECO:0000313" key="3">
    <source>
        <dbReference type="Proteomes" id="UP000017090"/>
    </source>
</evidence>
<protein>
    <submittedName>
        <fullName evidence="2">Propionate catabolism activator</fullName>
    </submittedName>
</protein>
<dbReference type="Proteomes" id="UP000017090">
    <property type="component" value="Unassembled WGS sequence"/>
</dbReference>
<proteinExistence type="predicted"/>
<dbReference type="InterPro" id="IPR035965">
    <property type="entry name" value="PAS-like_dom_sf"/>
</dbReference>
<evidence type="ECO:0000313" key="2">
    <source>
        <dbReference type="EMBL" id="ERT57888.1"/>
    </source>
</evidence>
<name>U7UHF3_9FIRM</name>
<dbReference type="Gene3D" id="3.40.50.2300">
    <property type="match status" value="1"/>
</dbReference>
<evidence type="ECO:0000259" key="1">
    <source>
        <dbReference type="PROSITE" id="PS50112"/>
    </source>
</evidence>
<dbReference type="Gene3D" id="3.40.50.300">
    <property type="entry name" value="P-loop containing nucleotide triphosphate hydrolases"/>
    <property type="match status" value="1"/>
</dbReference>
<dbReference type="InterPro" id="IPR000014">
    <property type="entry name" value="PAS"/>
</dbReference>
<dbReference type="EMBL" id="AWXA01000050">
    <property type="protein sequence ID" value="ERT57888.1"/>
    <property type="molecule type" value="Genomic_DNA"/>
</dbReference>
<dbReference type="Pfam" id="PF00989">
    <property type="entry name" value="PAS"/>
    <property type="match status" value="1"/>
</dbReference>
<dbReference type="InterPro" id="IPR002078">
    <property type="entry name" value="Sigma_54_int"/>
</dbReference>
<dbReference type="eggNOG" id="COG3829">
    <property type="taxonomic scope" value="Bacteria"/>
</dbReference>
<dbReference type="SUPFAM" id="SSF55785">
    <property type="entry name" value="PYP-like sensor domain (PAS domain)"/>
    <property type="match status" value="1"/>
</dbReference>
<comment type="caution">
    <text evidence="2">The sequence shown here is derived from an EMBL/GenBank/DDBJ whole genome shotgun (WGS) entry which is preliminary data.</text>
</comment>
<dbReference type="GO" id="GO:0005524">
    <property type="term" value="F:ATP binding"/>
    <property type="evidence" value="ECO:0007669"/>
    <property type="project" value="InterPro"/>
</dbReference>
<reference evidence="2 3" key="1">
    <citation type="submission" date="2013-09" db="EMBL/GenBank/DDBJ databases">
        <authorList>
            <person name="Durkin A.S."/>
            <person name="Haft D.R."/>
            <person name="McCorrison J."/>
            <person name="Torralba M."/>
            <person name="Gillis M."/>
            <person name="Haft D.H."/>
            <person name="Methe B."/>
            <person name="Sutton G."/>
            <person name="Nelson K.E."/>
        </authorList>
    </citation>
    <scope>NUCLEOTIDE SEQUENCE [LARGE SCALE GENOMIC DNA]</scope>
    <source>
        <strain evidence="2 3">BV3C16-1</strain>
    </source>
</reference>
<dbReference type="AlphaFoldDB" id="U7UHF3"/>
<dbReference type="PROSITE" id="PS50112">
    <property type="entry name" value="PAS"/>
    <property type="match status" value="1"/>
</dbReference>
<dbReference type="OrthoDB" id="9771372at2"/>
<dbReference type="SUPFAM" id="SSF52540">
    <property type="entry name" value="P-loop containing nucleoside triphosphate hydrolases"/>
    <property type="match status" value="1"/>
</dbReference>
<dbReference type="PATRIC" id="fig|1111454.3.peg.1799"/>
<dbReference type="InterPro" id="IPR013767">
    <property type="entry name" value="PAS_fold"/>
</dbReference>
<dbReference type="Pfam" id="PF00158">
    <property type="entry name" value="Sigma54_activat"/>
    <property type="match status" value="1"/>
</dbReference>
<sequence>MLNHTESSITPYKVCILAYDFTMTLAQDVIEKLPDNDVKYLIFNAGLDEKQDICVAEARQQGCEVFVAGPASAARFMNYYTYPLIPYEVRPIDYIIAINQAVKLGGTHLGLVRYRYSPAPDLPLLRELTNISLTELIYDEIPQVYSLVKRASCDIFIGNYLTQHAAKAADKQAILLYAGKEAIRDACIRAGELAHTLYDTERGKAIAESVLNTAQLGIIVANAQGNIEFFNRTMQQYTGMGLHEVSNRALTEVFPNLPLHRFVKSGLLQNDSYHLINDTMMRCIFQKIMVGTHTGGTLLTIHPNPHNLKKERSRPKFVVKPIYKLEKITMNSPIMKRVVTECYHLSPIEHPTVIIGPSGSGREEIAHCLHNASRRASKPCIILPLMRTMLRQCFMANVL</sequence>
<dbReference type="SUPFAM" id="SSF159800">
    <property type="entry name" value="PrpR receptor domain-like"/>
    <property type="match status" value="1"/>
</dbReference>
<feature type="domain" description="PAS" evidence="1">
    <location>
        <begin position="203"/>
        <end position="254"/>
    </location>
</feature>
<dbReference type="Gene3D" id="3.30.450.20">
    <property type="entry name" value="PAS domain"/>
    <property type="match status" value="1"/>
</dbReference>
<dbReference type="InterPro" id="IPR010524">
    <property type="entry name" value="Sig_transdc_resp-reg_PrpR_N"/>
</dbReference>
<dbReference type="GO" id="GO:0000156">
    <property type="term" value="F:phosphorelay response regulator activity"/>
    <property type="evidence" value="ECO:0007669"/>
    <property type="project" value="InterPro"/>
</dbReference>
<dbReference type="STRING" id="1111454.HMPREF1250_0062"/>
<keyword evidence="3" id="KW-1185">Reference proteome</keyword>